<gene>
    <name evidence="1" type="ORF">H8S33_14550</name>
</gene>
<keyword evidence="2" id="KW-1185">Reference proteome</keyword>
<comment type="caution">
    <text evidence="1">The sequence shown here is derived from an EMBL/GenBank/DDBJ whole genome shotgun (WGS) entry which is preliminary data.</text>
</comment>
<dbReference type="EMBL" id="JACOOL010000011">
    <property type="protein sequence ID" value="MBC5638014.1"/>
    <property type="molecule type" value="Genomic_DNA"/>
</dbReference>
<proteinExistence type="predicted"/>
<organism evidence="1 2">
    <name type="scientific">Ornithinibacillus hominis</name>
    <dbReference type="NCBI Taxonomy" id="2763055"/>
    <lineage>
        <taxon>Bacteria</taxon>
        <taxon>Bacillati</taxon>
        <taxon>Bacillota</taxon>
        <taxon>Bacilli</taxon>
        <taxon>Bacillales</taxon>
        <taxon>Bacillaceae</taxon>
        <taxon>Ornithinibacillus</taxon>
    </lineage>
</organism>
<name>A0A923RJH5_9BACI</name>
<protein>
    <submittedName>
        <fullName evidence="1">Uncharacterized protein</fullName>
    </submittedName>
</protein>
<sequence>MVKVVIANLKKVQLDREVVRSLDGVSDQAVLMDWHDVSWDELGEHDVFVPASLLDSIVNDQAFIYHELSLYPFFQEIKARIIEDGSPSGVFRFRRVVDEAVNSAIITSDLCVLESIFGQPGNLVLKRSNEDVVPHHVILMVQYKKVIAHIEYTFSGDESIQIEWSGALKMIEFHSDERTSLKPGGNKLPLSYRIDSILTHSKKYELVIGTFNTYQKQIEMGG</sequence>
<dbReference type="AlphaFoldDB" id="A0A923RJH5"/>
<dbReference type="RefSeq" id="WP_186870722.1">
    <property type="nucleotide sequence ID" value="NZ_JACOOL010000011.1"/>
</dbReference>
<reference evidence="1" key="1">
    <citation type="submission" date="2020-08" db="EMBL/GenBank/DDBJ databases">
        <title>Genome public.</title>
        <authorList>
            <person name="Liu C."/>
            <person name="Sun Q."/>
        </authorList>
    </citation>
    <scope>NUCLEOTIDE SEQUENCE</scope>
    <source>
        <strain evidence="1">BX22</strain>
    </source>
</reference>
<evidence type="ECO:0000313" key="1">
    <source>
        <dbReference type="EMBL" id="MBC5638014.1"/>
    </source>
</evidence>
<evidence type="ECO:0000313" key="2">
    <source>
        <dbReference type="Proteomes" id="UP000637359"/>
    </source>
</evidence>
<dbReference type="Proteomes" id="UP000637359">
    <property type="component" value="Unassembled WGS sequence"/>
</dbReference>
<accession>A0A923RJH5</accession>